<dbReference type="AlphaFoldDB" id="A0A2S5RDF3"/>
<evidence type="ECO:0000313" key="1">
    <source>
        <dbReference type="EMBL" id="PPE05351.1"/>
    </source>
</evidence>
<name>A0A2S5RDF3_9PROT</name>
<reference evidence="1 2" key="1">
    <citation type="submission" date="2017-11" db="EMBL/GenBank/DDBJ databases">
        <title>Comparative genomic analysis of Holospora spp., intranuclear symbionts of paramecia.</title>
        <authorList>
            <person name="Garushyants S.K."/>
            <person name="Beliavskaya A."/>
            <person name="Malko D.B."/>
            <person name="Logacheva M.D."/>
            <person name="Rautian M.S."/>
            <person name="Gelfand M.S."/>
        </authorList>
    </citation>
    <scope>NUCLEOTIDE SEQUENCE [LARGE SCALE GENOMIC DNA]</scope>
    <source>
        <strain evidence="2">02AZ16</strain>
    </source>
</reference>
<gene>
    <name evidence="1" type="ORF">HCUR_00310</name>
</gene>
<keyword evidence="2" id="KW-1185">Reference proteome</keyword>
<evidence type="ECO:0000313" key="2">
    <source>
        <dbReference type="Proteomes" id="UP000239425"/>
    </source>
</evidence>
<sequence length="52" mass="6206">MFRFLLNKYSQTVQKIKEIIIVLTECCVDHRPKEIQIFLIFSKIKISALHDI</sequence>
<organism evidence="1 2">
    <name type="scientific">Holospora curviuscula</name>
    <dbReference type="NCBI Taxonomy" id="1082868"/>
    <lineage>
        <taxon>Bacteria</taxon>
        <taxon>Pseudomonadati</taxon>
        <taxon>Pseudomonadota</taxon>
        <taxon>Alphaproteobacteria</taxon>
        <taxon>Holosporales</taxon>
        <taxon>Holosporaceae</taxon>
        <taxon>Holospora</taxon>
    </lineage>
</organism>
<accession>A0A2S5RDF3</accession>
<comment type="caution">
    <text evidence="1">The sequence shown here is derived from an EMBL/GenBank/DDBJ whole genome shotgun (WGS) entry which is preliminary data.</text>
</comment>
<dbReference type="EMBL" id="PHHC01000065">
    <property type="protein sequence ID" value="PPE05351.1"/>
    <property type="molecule type" value="Genomic_DNA"/>
</dbReference>
<protein>
    <submittedName>
        <fullName evidence="1">Uncharacterized protein</fullName>
    </submittedName>
</protein>
<proteinExistence type="predicted"/>
<dbReference type="Proteomes" id="UP000239425">
    <property type="component" value="Unassembled WGS sequence"/>
</dbReference>